<comment type="similarity">
    <text evidence="1">Belongs to the FGGY kinase family.</text>
</comment>
<reference evidence="6" key="1">
    <citation type="journal article" date="2019" name="Int. J. Syst. Evol. Microbiol.">
        <title>The Global Catalogue of Microorganisms (GCM) 10K type strain sequencing project: providing services to taxonomists for standard genome sequencing and annotation.</title>
        <authorList>
            <consortium name="The Broad Institute Genomics Platform"/>
            <consortium name="The Broad Institute Genome Sequencing Center for Infectious Disease"/>
            <person name="Wu L."/>
            <person name="Ma J."/>
        </authorList>
    </citation>
    <scope>NUCLEOTIDE SEQUENCE [LARGE SCALE GENOMIC DNA]</scope>
    <source>
        <strain evidence="6">JCM 31920</strain>
    </source>
</reference>
<dbReference type="InterPro" id="IPR050406">
    <property type="entry name" value="FGGY_Carb_Kinase"/>
</dbReference>
<keyword evidence="6" id="KW-1185">Reference proteome</keyword>
<dbReference type="SUPFAM" id="SSF53067">
    <property type="entry name" value="Actin-like ATPase domain"/>
    <property type="match status" value="2"/>
</dbReference>
<organism evidence="5 6">
    <name type="scientific">Ravibacter arvi</name>
    <dbReference type="NCBI Taxonomy" id="2051041"/>
    <lineage>
        <taxon>Bacteria</taxon>
        <taxon>Pseudomonadati</taxon>
        <taxon>Bacteroidota</taxon>
        <taxon>Cytophagia</taxon>
        <taxon>Cytophagales</taxon>
        <taxon>Spirosomataceae</taxon>
        <taxon>Ravibacter</taxon>
    </lineage>
</organism>
<keyword evidence="2" id="KW-0808">Transferase</keyword>
<evidence type="ECO:0000256" key="3">
    <source>
        <dbReference type="ARBA" id="ARBA00022777"/>
    </source>
</evidence>
<dbReference type="Pfam" id="PF00370">
    <property type="entry name" value="FGGY_N"/>
    <property type="match status" value="1"/>
</dbReference>
<sequence length="483" mass="53640">MTENVYLVIDVGTGNVRVALVTPAGKVVAIAADVVRYHRDTRYTDALYFEPEALWAQILELCRRVMAGIDGARVAAITSSSQREGVVLLDASGREVAGMPNIDHRGRDFEDILADKDRVYRLTGRYPTSLFSAFKVLGIARREPERAAQISVMVSISEWVLFRLSGKTCYEHAQASETLLYDVENRRWSEELCADFAIDPAILPPLAYAGDVLGDVLPEWAGRFGISPGTKVVVGGADTQLAILSTLPSTDDVVIVSGTTTPVVKIVDQYITDDRQRTWTNSHALKQLFILETNAGVTGLNLQRFKAIFYPNEPYEQMEREILAAIDKGPQCWAALGSLIADEKRPLIRGGFVLPTPLHHELTRGDFAFALLWDLACSIYENYRNLCDVVPHREPYLWACGGGMQSTLLLRFLAGLTGKEIRVRTHFTQSTVAGGAVICNSVLQLAEEMDASFEATLPDGEWDTTGWYNRWKKNREALKLHQS</sequence>
<dbReference type="InterPro" id="IPR018484">
    <property type="entry name" value="FGGY_N"/>
</dbReference>
<gene>
    <name evidence="5" type="ORF">GCM10023091_14000</name>
</gene>
<dbReference type="InterPro" id="IPR043129">
    <property type="entry name" value="ATPase_NBD"/>
</dbReference>
<proteinExistence type="inferred from homology"/>
<dbReference type="RefSeq" id="WP_345027591.1">
    <property type="nucleotide sequence ID" value="NZ_BAABEY010000015.1"/>
</dbReference>
<dbReference type="CDD" id="cd07798">
    <property type="entry name" value="ASKHA_NBD_FGGY_YoaC-like"/>
    <property type="match status" value="1"/>
</dbReference>
<comment type="caution">
    <text evidence="5">The sequence shown here is derived from an EMBL/GenBank/DDBJ whole genome shotgun (WGS) entry which is preliminary data.</text>
</comment>
<dbReference type="PANTHER" id="PTHR43095:SF2">
    <property type="entry name" value="GLUCONOKINASE"/>
    <property type="match status" value="1"/>
</dbReference>
<evidence type="ECO:0000256" key="2">
    <source>
        <dbReference type="ARBA" id="ARBA00022679"/>
    </source>
</evidence>
<keyword evidence="3 5" id="KW-0418">Kinase</keyword>
<dbReference type="Gene3D" id="3.30.420.40">
    <property type="match status" value="2"/>
</dbReference>
<dbReference type="PIRSF" id="PIRSF000538">
    <property type="entry name" value="GlpK"/>
    <property type="match status" value="1"/>
</dbReference>
<evidence type="ECO:0000259" key="4">
    <source>
        <dbReference type="Pfam" id="PF00370"/>
    </source>
</evidence>
<evidence type="ECO:0000313" key="6">
    <source>
        <dbReference type="Proteomes" id="UP001501508"/>
    </source>
</evidence>
<dbReference type="InterPro" id="IPR000577">
    <property type="entry name" value="Carb_kinase_FGGY"/>
</dbReference>
<name>A0ABP8LW22_9BACT</name>
<accession>A0ABP8LW22</accession>
<dbReference type="EMBL" id="BAABEY010000015">
    <property type="protein sequence ID" value="GAA4436280.1"/>
    <property type="molecule type" value="Genomic_DNA"/>
</dbReference>
<dbReference type="Proteomes" id="UP001501508">
    <property type="component" value="Unassembled WGS sequence"/>
</dbReference>
<evidence type="ECO:0000313" key="5">
    <source>
        <dbReference type="EMBL" id="GAA4436280.1"/>
    </source>
</evidence>
<dbReference type="GO" id="GO:0016301">
    <property type="term" value="F:kinase activity"/>
    <property type="evidence" value="ECO:0007669"/>
    <property type="project" value="UniProtKB-KW"/>
</dbReference>
<protein>
    <submittedName>
        <fullName evidence="5">FGGY-family carbohydrate kinase</fullName>
    </submittedName>
</protein>
<dbReference type="PANTHER" id="PTHR43095">
    <property type="entry name" value="SUGAR KINASE"/>
    <property type="match status" value="1"/>
</dbReference>
<evidence type="ECO:0000256" key="1">
    <source>
        <dbReference type="ARBA" id="ARBA00009156"/>
    </source>
</evidence>
<feature type="domain" description="Carbohydrate kinase FGGY N-terminal" evidence="4">
    <location>
        <begin position="5"/>
        <end position="244"/>
    </location>
</feature>